<comment type="caution">
    <text evidence="3">The sequence shown here is derived from an EMBL/GenBank/DDBJ whole genome shotgun (WGS) entry which is preliminary data.</text>
</comment>
<dbReference type="Proteomes" id="UP001569963">
    <property type="component" value="Unassembled WGS sequence"/>
</dbReference>
<feature type="transmembrane region" description="Helical" evidence="2">
    <location>
        <begin position="88"/>
        <end position="105"/>
    </location>
</feature>
<keyword evidence="4" id="KW-1185">Reference proteome</keyword>
<feature type="transmembrane region" description="Helical" evidence="2">
    <location>
        <begin position="57"/>
        <end position="76"/>
    </location>
</feature>
<dbReference type="Pfam" id="PF10935">
    <property type="entry name" value="DUF2637"/>
    <property type="match status" value="1"/>
</dbReference>
<feature type="compositionally biased region" description="Pro residues" evidence="1">
    <location>
        <begin position="200"/>
        <end position="214"/>
    </location>
</feature>
<sequence>MPSDRTRPSYTRVQRRLLTALAGLVVAALAAGAYVLTYDVLRELALAGRVSRRWAPLYPAMADTLVALTILSLVVTRGARWWTRLLRWALLLVLVAGGAAASVQHSLRGYGPLPDDAVRTGVAVAPHVMLVIAIWLWLTMFKQIRVARPSAEEAAPVDTQRGHVKVLEPAAPPLALEAPAGAEPRAPAAAEEREELIPFPLEPAGPAEPEPSGPESPGHRAAGYEPETPWPTVPDGIAQQWSEPEDEPDAPEPAPRQPREEETAGQGHAGFEDVEYGGSLSSEPEPPPLDALPEPRRPLDALPTLLPTDVELVRSRDREEPEERPVASTTRPDIVLPELGGTDEDLPGPGSADEDLPGPGGADEDLPGPGGADEDLPGPGGADEDLHDPPAADRAEDPNAGDGPAGGWNPPPSGNFRSGPTPPAD</sequence>
<evidence type="ECO:0000313" key="4">
    <source>
        <dbReference type="Proteomes" id="UP001569963"/>
    </source>
</evidence>
<dbReference type="InterPro" id="IPR021235">
    <property type="entry name" value="DUF2637"/>
</dbReference>
<reference evidence="3 4" key="1">
    <citation type="submission" date="2023-11" db="EMBL/GenBank/DDBJ databases">
        <title>Actinomadura monticuli sp. nov., isolated from volcanic ash.</title>
        <authorList>
            <person name="Lee S.D."/>
            <person name="Yang H."/>
            <person name="Kim I.S."/>
        </authorList>
    </citation>
    <scope>NUCLEOTIDE SEQUENCE [LARGE SCALE GENOMIC DNA]</scope>
    <source>
        <strain evidence="3 4">DLS-62</strain>
    </source>
</reference>
<dbReference type="EMBL" id="JAXCEI010000001">
    <property type="protein sequence ID" value="MFA1537611.1"/>
    <property type="molecule type" value="Genomic_DNA"/>
</dbReference>
<feature type="region of interest" description="Disordered" evidence="1">
    <location>
        <begin position="200"/>
        <end position="425"/>
    </location>
</feature>
<evidence type="ECO:0000256" key="1">
    <source>
        <dbReference type="SAM" id="MobiDB-lite"/>
    </source>
</evidence>
<keyword evidence="2" id="KW-1133">Transmembrane helix</keyword>
<dbReference type="RefSeq" id="WP_371946951.1">
    <property type="nucleotide sequence ID" value="NZ_JAXCEI010000001.1"/>
</dbReference>
<evidence type="ECO:0000256" key="2">
    <source>
        <dbReference type="SAM" id="Phobius"/>
    </source>
</evidence>
<feature type="compositionally biased region" description="Basic and acidic residues" evidence="1">
    <location>
        <begin position="387"/>
        <end position="397"/>
    </location>
</feature>
<organism evidence="3 4">
    <name type="scientific">Actinomadura monticuli</name>
    <dbReference type="NCBI Taxonomy" id="3097367"/>
    <lineage>
        <taxon>Bacteria</taxon>
        <taxon>Bacillati</taxon>
        <taxon>Actinomycetota</taxon>
        <taxon>Actinomycetes</taxon>
        <taxon>Streptosporangiales</taxon>
        <taxon>Thermomonosporaceae</taxon>
        <taxon>Actinomadura</taxon>
    </lineage>
</organism>
<feature type="transmembrane region" description="Helical" evidence="2">
    <location>
        <begin position="117"/>
        <end position="138"/>
    </location>
</feature>
<feature type="compositionally biased region" description="Acidic residues" evidence="1">
    <location>
        <begin position="341"/>
        <end position="386"/>
    </location>
</feature>
<feature type="compositionally biased region" description="Low complexity" evidence="1">
    <location>
        <begin position="300"/>
        <end position="309"/>
    </location>
</feature>
<feature type="compositionally biased region" description="Basic and acidic residues" evidence="1">
    <location>
        <begin position="311"/>
        <end position="325"/>
    </location>
</feature>
<proteinExistence type="predicted"/>
<accession>A0ABV4Q379</accession>
<keyword evidence="2" id="KW-0812">Transmembrane</keyword>
<keyword evidence="2" id="KW-0472">Membrane</keyword>
<evidence type="ECO:0008006" key="5">
    <source>
        <dbReference type="Google" id="ProtNLM"/>
    </source>
</evidence>
<gene>
    <name evidence="3" type="ORF">SM611_01595</name>
</gene>
<evidence type="ECO:0000313" key="3">
    <source>
        <dbReference type="EMBL" id="MFA1537611.1"/>
    </source>
</evidence>
<protein>
    <recommendedName>
        <fullName evidence="5">DUF2637 domain-containing protein</fullName>
    </recommendedName>
</protein>
<name>A0ABV4Q379_9ACTN</name>